<dbReference type="InParanoid" id="A0A6P6Y105"/>
<evidence type="ECO:0000256" key="2">
    <source>
        <dbReference type="SAM" id="SignalP"/>
    </source>
</evidence>
<dbReference type="OrthoDB" id="6516977at2759"/>
<protein>
    <submittedName>
        <fullName evidence="4">Uncharacterized protein LOC113793161</fullName>
    </submittedName>
</protein>
<evidence type="ECO:0000313" key="4">
    <source>
        <dbReference type="RefSeq" id="XP_027198945.1"/>
    </source>
</evidence>
<sequence length="289" mass="32842">MDNRLICLILVIQFTITSSSSLSSSIFDENNLEMGKIIRNSAKYLIKNHGHHLLKQSGRATTTSQVIEYNARNIVLMTLLNSVLILGGILGSFNRPDLPFNVLGSGNRASLPFKRIDLFKKRLWPKRTNPKPNAIIDDQSVQIEALIKDLMNKNQHIEHLSNDIYPRILETIKRNDRRRSDNLDLSDVEEVADTDSTDCAMLIQCTDAKGKLYYPSLSSLAKTAVQLVNNSHATDDETKKSPSKSKTKKSGRSMTRRPKMLLDQVQEMIEMEQKAKCQWKELCQIEIKQ</sequence>
<feature type="region of interest" description="Disordered" evidence="1">
    <location>
        <begin position="231"/>
        <end position="259"/>
    </location>
</feature>
<dbReference type="AlphaFoldDB" id="A0A6P6Y105"/>
<feature type="compositionally biased region" description="Basic residues" evidence="1">
    <location>
        <begin position="241"/>
        <end position="259"/>
    </location>
</feature>
<evidence type="ECO:0000313" key="3">
    <source>
        <dbReference type="Proteomes" id="UP000515146"/>
    </source>
</evidence>
<dbReference type="Proteomes" id="UP000515146">
    <property type="component" value="Unplaced"/>
</dbReference>
<evidence type="ECO:0000256" key="1">
    <source>
        <dbReference type="SAM" id="MobiDB-lite"/>
    </source>
</evidence>
<accession>A0A6P6Y105</accession>
<dbReference type="KEGG" id="dpte:113793161"/>
<reference evidence="4" key="1">
    <citation type="submission" date="2025-08" db="UniProtKB">
        <authorList>
            <consortium name="RefSeq"/>
        </authorList>
    </citation>
    <scope>IDENTIFICATION</scope>
    <source>
        <strain evidence="4">Airmid</strain>
    </source>
</reference>
<keyword evidence="2" id="KW-0732">Signal</keyword>
<keyword evidence="3" id="KW-1185">Reference proteome</keyword>
<gene>
    <name evidence="4" type="primary">LOC113793161</name>
</gene>
<feature type="signal peptide" evidence="2">
    <location>
        <begin position="1"/>
        <end position="19"/>
    </location>
</feature>
<feature type="chain" id="PRO_5028328773" evidence="2">
    <location>
        <begin position="20"/>
        <end position="289"/>
    </location>
</feature>
<proteinExistence type="predicted"/>
<organism evidence="3 4">
    <name type="scientific">Dermatophagoides pteronyssinus</name>
    <name type="common">European house dust mite</name>
    <dbReference type="NCBI Taxonomy" id="6956"/>
    <lineage>
        <taxon>Eukaryota</taxon>
        <taxon>Metazoa</taxon>
        <taxon>Ecdysozoa</taxon>
        <taxon>Arthropoda</taxon>
        <taxon>Chelicerata</taxon>
        <taxon>Arachnida</taxon>
        <taxon>Acari</taxon>
        <taxon>Acariformes</taxon>
        <taxon>Sarcoptiformes</taxon>
        <taxon>Astigmata</taxon>
        <taxon>Psoroptidia</taxon>
        <taxon>Analgoidea</taxon>
        <taxon>Pyroglyphidae</taxon>
        <taxon>Dermatophagoidinae</taxon>
        <taxon>Dermatophagoides</taxon>
    </lineage>
</organism>
<name>A0A6P6Y105_DERPT</name>
<dbReference type="RefSeq" id="XP_027198945.1">
    <property type="nucleotide sequence ID" value="XM_027343144.1"/>
</dbReference>